<dbReference type="AlphaFoldDB" id="A0A0P7U343"/>
<dbReference type="Proteomes" id="UP000034805">
    <property type="component" value="Unassembled WGS sequence"/>
</dbReference>
<feature type="compositionally biased region" description="Basic residues" evidence="1">
    <location>
        <begin position="433"/>
        <end position="454"/>
    </location>
</feature>
<dbReference type="Pfam" id="PF00004">
    <property type="entry name" value="AAA"/>
    <property type="match status" value="1"/>
</dbReference>
<proteinExistence type="predicted"/>
<dbReference type="InterPro" id="IPR027417">
    <property type="entry name" value="P-loop_NTPase"/>
</dbReference>
<dbReference type="EMBL" id="JARO02004424">
    <property type="protein sequence ID" value="KPP68559.1"/>
    <property type="molecule type" value="Genomic_DNA"/>
</dbReference>
<dbReference type="PANTHER" id="PTHR14690:SF10">
    <property type="entry name" value="IQ AND AAA DOMAIN-CONTAINING PROTEIN-LIKE"/>
    <property type="match status" value="1"/>
</dbReference>
<evidence type="ECO:0000256" key="1">
    <source>
        <dbReference type="SAM" id="MobiDB-lite"/>
    </source>
</evidence>
<feature type="non-terminal residue" evidence="3">
    <location>
        <position position="650"/>
    </location>
</feature>
<dbReference type="InterPro" id="IPR003959">
    <property type="entry name" value="ATPase_AAA_core"/>
</dbReference>
<dbReference type="SUPFAM" id="SSF52540">
    <property type="entry name" value="P-loop containing nucleoside triphosphate hydrolases"/>
    <property type="match status" value="1"/>
</dbReference>
<comment type="caution">
    <text evidence="3">The sequence shown here is derived from an EMBL/GenBank/DDBJ whole genome shotgun (WGS) entry which is preliminary data.</text>
</comment>
<feature type="region of interest" description="Disordered" evidence="1">
    <location>
        <begin position="433"/>
        <end position="459"/>
    </location>
</feature>
<feature type="non-terminal residue" evidence="3">
    <location>
        <position position="1"/>
    </location>
</feature>
<name>A0A0P7U343_SCLFO</name>
<dbReference type="GO" id="GO:0016887">
    <property type="term" value="F:ATP hydrolysis activity"/>
    <property type="evidence" value="ECO:0007669"/>
    <property type="project" value="InterPro"/>
</dbReference>
<sequence length="650" mass="74650">TYNKVWAEAQKELEDNLLPEELSAQVLRPEKDRVVFVQRLATLFVGYVQVFRQLEEAYDQVVHPQKRRLIREVLDGVMGRLIELKSEMVEKELSEYHYMDDVIQDLNLTPMDIEIPVPQYFLSERRKVLQERREMLSSILSIMGVEERPKVDVQPVTARVLNIEEAIKIIQVTERARQGRLRAKFMREIQQAEERQKRAKDVDRGPAALNQAAVWRGFQQRTKTRKERDEEMIFLGMVLDPDHSQPCSSILVAKANQAKRRGKQEEYEEDFQKSFISVTEKLREMEGPDMRESLKDQIRQWFIECYDAAGSFPDYPEEEDGGSALIFSDKNPEELLETASKVEVDANKKDAKKDTGKKDKGDERPKEQSGIALWFADVWQNRNESQNFSQRHEIELIKEDKRKEIESEIRVQVDELMRQELATWKLALEKGKGGKAKGAAKKKKGPKNGKKKKKEKDLTADRTTDSLFQELVEQALVKQPENVRLEDYLGDYSYLGTTLRQTDIEPMPSLSDLRQLITLYAILPLGSQKVHEKAPLVKAILLAGPNGVGKKMLVHAICQETGATLFDLSPVNLVGKYPGKSGLQMLLHMVFKLDPTRLKKDLPKMLKTMKGGDCVLIVGTTQYPFNADIKSFCKLYGKIILIPRPDYASR</sequence>
<reference evidence="3 4" key="1">
    <citation type="submission" date="2015-08" db="EMBL/GenBank/DDBJ databases">
        <title>The genome of the Asian arowana (Scleropages formosus).</title>
        <authorList>
            <person name="Tan M.H."/>
            <person name="Gan H.M."/>
            <person name="Croft L.J."/>
            <person name="Austin C.M."/>
        </authorList>
    </citation>
    <scope>NUCLEOTIDE SEQUENCE [LARGE SCALE GENOMIC DNA]</scope>
    <source>
        <strain evidence="3">Aro1</strain>
    </source>
</reference>
<dbReference type="GO" id="GO:0005524">
    <property type="term" value="F:ATP binding"/>
    <property type="evidence" value="ECO:0007669"/>
    <property type="project" value="InterPro"/>
</dbReference>
<feature type="domain" description="ATPase AAA-type core" evidence="2">
    <location>
        <begin position="540"/>
        <end position="582"/>
    </location>
</feature>
<feature type="region of interest" description="Disordered" evidence="1">
    <location>
        <begin position="340"/>
        <end position="367"/>
    </location>
</feature>
<evidence type="ECO:0000313" key="3">
    <source>
        <dbReference type="EMBL" id="KPP68559.1"/>
    </source>
</evidence>
<dbReference type="InterPro" id="IPR052267">
    <property type="entry name" value="N-DRC_Component"/>
</dbReference>
<accession>A0A0P7U343</accession>
<dbReference type="STRING" id="113540.ENSSFOP00015064690"/>
<dbReference type="Gene3D" id="3.40.50.300">
    <property type="entry name" value="P-loop containing nucleotide triphosphate hydrolases"/>
    <property type="match status" value="1"/>
</dbReference>
<gene>
    <name evidence="3" type="ORF">Z043_112753</name>
</gene>
<evidence type="ECO:0000313" key="4">
    <source>
        <dbReference type="Proteomes" id="UP000034805"/>
    </source>
</evidence>
<organism evidence="3 4">
    <name type="scientific">Scleropages formosus</name>
    <name type="common">Asian bonytongue</name>
    <name type="synonym">Osteoglossum formosum</name>
    <dbReference type="NCBI Taxonomy" id="113540"/>
    <lineage>
        <taxon>Eukaryota</taxon>
        <taxon>Metazoa</taxon>
        <taxon>Chordata</taxon>
        <taxon>Craniata</taxon>
        <taxon>Vertebrata</taxon>
        <taxon>Euteleostomi</taxon>
        <taxon>Actinopterygii</taxon>
        <taxon>Neopterygii</taxon>
        <taxon>Teleostei</taxon>
        <taxon>Osteoglossocephala</taxon>
        <taxon>Osteoglossomorpha</taxon>
        <taxon>Osteoglossiformes</taxon>
        <taxon>Osteoglossidae</taxon>
        <taxon>Scleropages</taxon>
    </lineage>
</organism>
<protein>
    <recommendedName>
        <fullName evidence="2">ATPase AAA-type core domain-containing protein</fullName>
    </recommendedName>
</protein>
<evidence type="ECO:0000259" key="2">
    <source>
        <dbReference type="Pfam" id="PF00004"/>
    </source>
</evidence>
<dbReference type="PANTHER" id="PTHR14690">
    <property type="entry name" value="IQ MOTIF CONTAINING WITH AAA DOMAIN 1"/>
    <property type="match status" value="1"/>
</dbReference>